<dbReference type="EMBL" id="AP027732">
    <property type="protein sequence ID" value="BDZ47875.1"/>
    <property type="molecule type" value="Genomic_DNA"/>
</dbReference>
<evidence type="ECO:0000313" key="2">
    <source>
        <dbReference type="EMBL" id="BDZ47875.1"/>
    </source>
</evidence>
<sequence>MIFFVVFVIVHVTLVFATGALNNLNHMYAGRNDDSWVGFAFFAGSLVIMVAGWMAARPIVLRSLASLTGSVTR</sequence>
<gene>
    <name evidence="2" type="ORF">GCM10025867_01160</name>
</gene>
<evidence type="ECO:0000313" key="3">
    <source>
        <dbReference type="Proteomes" id="UP001321486"/>
    </source>
</evidence>
<keyword evidence="1" id="KW-0472">Membrane</keyword>
<name>A0ABM8GHN5_9MICO</name>
<reference evidence="3" key="1">
    <citation type="journal article" date="2019" name="Int. J. Syst. Evol. Microbiol.">
        <title>The Global Catalogue of Microorganisms (GCM) 10K type strain sequencing project: providing services to taxonomists for standard genome sequencing and annotation.</title>
        <authorList>
            <consortium name="The Broad Institute Genomics Platform"/>
            <consortium name="The Broad Institute Genome Sequencing Center for Infectious Disease"/>
            <person name="Wu L."/>
            <person name="Ma J."/>
        </authorList>
    </citation>
    <scope>NUCLEOTIDE SEQUENCE [LARGE SCALE GENOMIC DNA]</scope>
    <source>
        <strain evidence="3">NBRC 108728</strain>
    </source>
</reference>
<feature type="transmembrane region" description="Helical" evidence="1">
    <location>
        <begin position="36"/>
        <end position="56"/>
    </location>
</feature>
<evidence type="ECO:0000256" key="1">
    <source>
        <dbReference type="SAM" id="Phobius"/>
    </source>
</evidence>
<proteinExistence type="predicted"/>
<protein>
    <submittedName>
        <fullName evidence="2">Uncharacterized protein</fullName>
    </submittedName>
</protein>
<accession>A0ABM8GHN5</accession>
<dbReference type="Proteomes" id="UP001321486">
    <property type="component" value="Chromosome"/>
</dbReference>
<keyword evidence="1" id="KW-1133">Transmembrane helix</keyword>
<organism evidence="2 3">
    <name type="scientific">Frondihabitans sucicola</name>
    <dbReference type="NCBI Taxonomy" id="1268041"/>
    <lineage>
        <taxon>Bacteria</taxon>
        <taxon>Bacillati</taxon>
        <taxon>Actinomycetota</taxon>
        <taxon>Actinomycetes</taxon>
        <taxon>Micrococcales</taxon>
        <taxon>Microbacteriaceae</taxon>
        <taxon>Frondihabitans</taxon>
    </lineage>
</organism>
<keyword evidence="1" id="KW-0812">Transmembrane</keyword>
<keyword evidence="3" id="KW-1185">Reference proteome</keyword>